<evidence type="ECO:0000313" key="2">
    <source>
        <dbReference type="EMBL" id="MBB5740795.1"/>
    </source>
</evidence>
<dbReference type="Proteomes" id="UP000527324">
    <property type="component" value="Unassembled WGS sequence"/>
</dbReference>
<dbReference type="GO" id="GO:0006529">
    <property type="term" value="P:asparagine biosynthetic process"/>
    <property type="evidence" value="ECO:0007669"/>
    <property type="project" value="InterPro"/>
</dbReference>
<comment type="caution">
    <text evidence="2">The sequence shown here is derived from an EMBL/GenBank/DDBJ whole genome shotgun (WGS) entry which is preliminary data.</text>
</comment>
<name>A0A7W9C888_9CAUL</name>
<sequence>MGDYLLVCRTPGDDAARSLSTALEQRAALEGHLIAPLNAHAWLAVRGPVAPKTVSIGGWTLIGDVFDRQSPILPTPSAEDPWAYERKLVSRIWGRYVGVLFERGDRPSAFLRDPSGALECVTWTQDGLTLACSAAEDWLIRDLRPAWRINVDRVAQALHSLVAGTGDLLIDGPTALEPGTIQALPLTRPAATIWEPADFADRSLDPAPPIDEAMLRIRRAIDEAVSGLASLPGPLGAEVSGGLDSSLVAASLRHNRPDAVSVWLNAYGSTPESDERDYVTILGRALGFKPLCARHATGPITSDWLTSLAGGFRPGLNALDHPQDRSWTGLLEKAGATALMTGKGGDSVLFQAATTDVFTDVWLGAGWRALAYADLAELAAANEISVWSMIRAARRHRRHDPQPLLRNHPMLALPGAEPGPHPWLSDLQRFGPAKRFQIAGVADSVSHHGPSALTRAIDVRHPLCAQPVVEACLALPTSLLTIGGRDRGLARRAHRDRLPADIVERRTKGEMTRVYGRMIAENLDVLRPWLADGRLAAWGVINRKAALTELTPEALIWQGQHAAILTAAAFEGWVRTWEARLSPLY</sequence>
<organism evidence="2 3">
    <name type="scientific">Brevundimonas aurantiaca</name>
    <dbReference type="NCBI Taxonomy" id="74316"/>
    <lineage>
        <taxon>Bacteria</taxon>
        <taxon>Pseudomonadati</taxon>
        <taxon>Pseudomonadota</taxon>
        <taxon>Alphaproteobacteria</taxon>
        <taxon>Caulobacterales</taxon>
        <taxon>Caulobacteraceae</taxon>
        <taxon>Brevundimonas</taxon>
    </lineage>
</organism>
<dbReference type="SUPFAM" id="SSF52402">
    <property type="entry name" value="Adenine nucleotide alpha hydrolases-like"/>
    <property type="match status" value="1"/>
</dbReference>
<dbReference type="InterPro" id="IPR001962">
    <property type="entry name" value="Asn_synthase"/>
</dbReference>
<dbReference type="Pfam" id="PF00733">
    <property type="entry name" value="Asn_synthase"/>
    <property type="match status" value="1"/>
</dbReference>
<dbReference type="InterPro" id="IPR014729">
    <property type="entry name" value="Rossmann-like_a/b/a_fold"/>
</dbReference>
<evidence type="ECO:0000259" key="1">
    <source>
        <dbReference type="Pfam" id="PF00733"/>
    </source>
</evidence>
<gene>
    <name evidence="2" type="ORF">GGQ93_002524</name>
</gene>
<dbReference type="EMBL" id="JACHOQ010000006">
    <property type="protein sequence ID" value="MBB5740795.1"/>
    <property type="molecule type" value="Genomic_DNA"/>
</dbReference>
<protein>
    <submittedName>
        <fullName evidence="2">Asparagine synthase (Glutamine-hydrolyzing)</fullName>
        <ecNumber evidence="2">6.3.5.4</ecNumber>
    </submittedName>
</protein>
<dbReference type="RefSeq" id="WP_183217412.1">
    <property type="nucleotide sequence ID" value="NZ_CAJFZW010000055.1"/>
</dbReference>
<keyword evidence="2" id="KW-0436">Ligase</keyword>
<accession>A0A7W9C888</accession>
<dbReference type="EC" id="6.3.5.4" evidence="2"/>
<dbReference type="GO" id="GO:0004066">
    <property type="term" value="F:asparagine synthase (glutamine-hydrolyzing) activity"/>
    <property type="evidence" value="ECO:0007669"/>
    <property type="project" value="UniProtKB-EC"/>
</dbReference>
<dbReference type="Gene3D" id="3.40.50.620">
    <property type="entry name" value="HUPs"/>
    <property type="match status" value="2"/>
</dbReference>
<keyword evidence="3" id="KW-1185">Reference proteome</keyword>
<dbReference type="AlphaFoldDB" id="A0A7W9C888"/>
<proteinExistence type="predicted"/>
<feature type="domain" description="Asparagine synthetase" evidence="1">
    <location>
        <begin position="217"/>
        <end position="574"/>
    </location>
</feature>
<evidence type="ECO:0000313" key="3">
    <source>
        <dbReference type="Proteomes" id="UP000527324"/>
    </source>
</evidence>
<reference evidence="2 3" key="1">
    <citation type="submission" date="2020-08" db="EMBL/GenBank/DDBJ databases">
        <title>Genomic Encyclopedia of Type Strains, Phase IV (KMG-IV): sequencing the most valuable type-strain genomes for metagenomic binning, comparative biology and taxonomic classification.</title>
        <authorList>
            <person name="Goeker M."/>
        </authorList>
    </citation>
    <scope>NUCLEOTIDE SEQUENCE [LARGE SCALE GENOMIC DNA]</scope>
    <source>
        <strain evidence="2 3">DSM 4731</strain>
    </source>
</reference>